<organism evidence="2 3">
    <name type="scientific">Oldenlandia corymbosa var. corymbosa</name>
    <dbReference type="NCBI Taxonomy" id="529605"/>
    <lineage>
        <taxon>Eukaryota</taxon>
        <taxon>Viridiplantae</taxon>
        <taxon>Streptophyta</taxon>
        <taxon>Embryophyta</taxon>
        <taxon>Tracheophyta</taxon>
        <taxon>Spermatophyta</taxon>
        <taxon>Magnoliopsida</taxon>
        <taxon>eudicotyledons</taxon>
        <taxon>Gunneridae</taxon>
        <taxon>Pentapetalae</taxon>
        <taxon>asterids</taxon>
        <taxon>lamiids</taxon>
        <taxon>Gentianales</taxon>
        <taxon>Rubiaceae</taxon>
        <taxon>Rubioideae</taxon>
        <taxon>Spermacoceae</taxon>
        <taxon>Hedyotis-Oldenlandia complex</taxon>
        <taxon>Oldenlandia</taxon>
    </lineage>
</organism>
<evidence type="ECO:0000313" key="2">
    <source>
        <dbReference type="EMBL" id="CAI9118245.1"/>
    </source>
</evidence>
<name>A0AAV1EER9_OLDCO</name>
<dbReference type="EMBL" id="OX459126">
    <property type="protein sequence ID" value="CAI9118245.1"/>
    <property type="molecule type" value="Genomic_DNA"/>
</dbReference>
<evidence type="ECO:0000256" key="1">
    <source>
        <dbReference type="SAM" id="MobiDB-lite"/>
    </source>
</evidence>
<gene>
    <name evidence="2" type="ORF">OLC1_LOCUS24157</name>
</gene>
<sequence length="178" mass="19436">MFFSGPFSLNVYGTSGINIVNGVVAVNNRMTHITLFIHRELNYSELVDKVCRATGFDKERVTVSFVLVWAVSSGRRGCTQIVPLIYLVSQNLPELYIYVAPTAGVNHASSYGQGTSAVKVVQVQVVWVQVVVVRMKVVTKKRVKTKAGNNAGSADKYITLGESSDEEDDNDTSASVML</sequence>
<proteinExistence type="predicted"/>
<reference evidence="2" key="1">
    <citation type="submission" date="2023-03" db="EMBL/GenBank/DDBJ databases">
        <authorList>
            <person name="Julca I."/>
        </authorList>
    </citation>
    <scope>NUCLEOTIDE SEQUENCE</scope>
</reference>
<keyword evidence="3" id="KW-1185">Reference proteome</keyword>
<dbReference type="Proteomes" id="UP001161247">
    <property type="component" value="Chromosome 9"/>
</dbReference>
<feature type="region of interest" description="Disordered" evidence="1">
    <location>
        <begin position="158"/>
        <end position="178"/>
    </location>
</feature>
<accession>A0AAV1EER9</accession>
<protein>
    <submittedName>
        <fullName evidence="2">OLC1v1019782C1</fullName>
    </submittedName>
</protein>
<dbReference type="AlphaFoldDB" id="A0AAV1EER9"/>
<evidence type="ECO:0000313" key="3">
    <source>
        <dbReference type="Proteomes" id="UP001161247"/>
    </source>
</evidence>